<dbReference type="SUPFAM" id="SSF158472">
    <property type="entry name" value="HAMP domain-like"/>
    <property type="match status" value="1"/>
</dbReference>
<feature type="domain" description="HAMP" evidence="14">
    <location>
        <begin position="216"/>
        <end position="268"/>
    </location>
</feature>
<dbReference type="CDD" id="cd06225">
    <property type="entry name" value="HAMP"/>
    <property type="match status" value="1"/>
</dbReference>
<evidence type="ECO:0000313" key="16">
    <source>
        <dbReference type="Proteomes" id="UP000296374"/>
    </source>
</evidence>
<proteinExistence type="predicted"/>
<dbReference type="InterPro" id="IPR050428">
    <property type="entry name" value="TCS_sensor_his_kinase"/>
</dbReference>
<keyword evidence="11" id="KW-0175">Coiled coil</keyword>
<dbReference type="Gene3D" id="1.10.287.130">
    <property type="match status" value="1"/>
</dbReference>
<dbReference type="InterPro" id="IPR003660">
    <property type="entry name" value="HAMP_dom"/>
</dbReference>
<dbReference type="PANTHER" id="PTHR45436:SF5">
    <property type="entry name" value="SENSOR HISTIDINE KINASE TRCS"/>
    <property type="match status" value="1"/>
</dbReference>
<evidence type="ECO:0000256" key="5">
    <source>
        <dbReference type="ARBA" id="ARBA00022679"/>
    </source>
</evidence>
<keyword evidence="9" id="KW-0902">Two-component regulatory system</keyword>
<evidence type="ECO:0000256" key="11">
    <source>
        <dbReference type="SAM" id="Coils"/>
    </source>
</evidence>
<dbReference type="AlphaFoldDB" id="A0A4Y5SVN0"/>
<dbReference type="SUPFAM" id="SSF47384">
    <property type="entry name" value="Homodimeric domain of signal transducing histidine kinase"/>
    <property type="match status" value="1"/>
</dbReference>
<dbReference type="Pfam" id="PF00672">
    <property type="entry name" value="HAMP"/>
    <property type="match status" value="1"/>
</dbReference>
<evidence type="ECO:0000256" key="6">
    <source>
        <dbReference type="ARBA" id="ARBA00022692"/>
    </source>
</evidence>
<gene>
    <name evidence="15" type="ORF">E4191_22520</name>
</gene>
<comment type="subcellular location">
    <subcellularLocation>
        <location evidence="2">Membrane</location>
    </subcellularLocation>
</comment>
<evidence type="ECO:0000256" key="8">
    <source>
        <dbReference type="ARBA" id="ARBA00022989"/>
    </source>
</evidence>
<dbReference type="Proteomes" id="UP000296374">
    <property type="component" value="Plasmid unnamed1"/>
</dbReference>
<dbReference type="EC" id="2.7.13.3" evidence="3"/>
<organism evidence="15 16">
    <name type="scientific">Paracoccus liaowanqingii</name>
    <dbReference type="NCBI Taxonomy" id="2560053"/>
    <lineage>
        <taxon>Bacteria</taxon>
        <taxon>Pseudomonadati</taxon>
        <taxon>Pseudomonadota</taxon>
        <taxon>Alphaproteobacteria</taxon>
        <taxon>Rhodobacterales</taxon>
        <taxon>Paracoccaceae</taxon>
        <taxon>Paracoccus</taxon>
    </lineage>
</organism>
<dbReference type="KEGG" id="plia:E4191_22520"/>
<dbReference type="InterPro" id="IPR005467">
    <property type="entry name" value="His_kinase_dom"/>
</dbReference>
<dbReference type="SMART" id="SM00388">
    <property type="entry name" value="HisKA"/>
    <property type="match status" value="1"/>
</dbReference>
<dbReference type="CDD" id="cd00075">
    <property type="entry name" value="HATPase"/>
    <property type="match status" value="1"/>
</dbReference>
<comment type="catalytic activity">
    <reaction evidence="1">
        <text>ATP + protein L-histidine = ADP + protein N-phospho-L-histidine.</text>
        <dbReference type="EC" id="2.7.13.3"/>
    </reaction>
</comment>
<dbReference type="FunFam" id="1.10.287.130:FF:000001">
    <property type="entry name" value="Two-component sensor histidine kinase"/>
    <property type="match status" value="1"/>
</dbReference>
<name>A0A4Y5SVN0_9RHOB</name>
<dbReference type="PROSITE" id="PS50109">
    <property type="entry name" value="HIS_KIN"/>
    <property type="match status" value="1"/>
</dbReference>
<dbReference type="InterPro" id="IPR036097">
    <property type="entry name" value="HisK_dim/P_sf"/>
</dbReference>
<keyword evidence="4" id="KW-0597">Phosphoprotein</keyword>
<keyword evidence="8 12" id="KW-1133">Transmembrane helix</keyword>
<dbReference type="InterPro" id="IPR004358">
    <property type="entry name" value="Sig_transdc_His_kin-like_C"/>
</dbReference>
<dbReference type="RefSeq" id="WP_139616535.1">
    <property type="nucleotide sequence ID" value="NZ_CP040765.1"/>
</dbReference>
<dbReference type="InterPro" id="IPR036890">
    <property type="entry name" value="HATPase_C_sf"/>
</dbReference>
<sequence>MSIRNKIIAFQLIVALLLLSTGGGTYFAIERIDYYFDRSRLARAQMDTVIRLSAHMNRYSENIAEMLLLGRTELDDFYVARASLEDSFDLLTDMVEEEISFVRSSDERDEEQEELVRVRAMRELYESIDLTAERLMVLRDSGRQAEAVELFRDDIENRMDEELERYISAAIADETEELEVIQTRTNQLEQQLTILVIAICFAALGVSLVAGTMLTRALTRPIRALISGAQAIGDGNLGYRITYDRKDEFSDLADQFNTTAAQLEAQRNQLLEVQSGLETEIGQRISQLEEANSRLKKLDEMRMLFLADIGHELRTPLTVLRGEAEIVLRGNKVVEDYRETLSRIVGLTGQMGRLIEDLLFLSRAEVGAIRFEMEPLVLRDVFEVALGEARVLAAETGVLLQATIDEPFCKVEGDAERLTQAFLIVLDNAIKYSKRGASVDVTLCSTRHDAVVSVRNAGASIPANDLPFVFHRFYRGHQSDNRPTVGSGLGLPIAKWITDTHGGNIFLKSADCETVVTFRFPLIA</sequence>
<dbReference type="Gene3D" id="6.10.340.10">
    <property type="match status" value="1"/>
</dbReference>
<feature type="domain" description="Histidine kinase" evidence="13">
    <location>
        <begin position="308"/>
        <end position="524"/>
    </location>
</feature>
<evidence type="ECO:0000256" key="4">
    <source>
        <dbReference type="ARBA" id="ARBA00022553"/>
    </source>
</evidence>
<evidence type="ECO:0000256" key="1">
    <source>
        <dbReference type="ARBA" id="ARBA00000085"/>
    </source>
</evidence>
<dbReference type="EMBL" id="CP040765">
    <property type="protein sequence ID" value="QDA36846.1"/>
    <property type="molecule type" value="Genomic_DNA"/>
</dbReference>
<dbReference type="GO" id="GO:0000155">
    <property type="term" value="F:phosphorelay sensor kinase activity"/>
    <property type="evidence" value="ECO:0007669"/>
    <property type="project" value="InterPro"/>
</dbReference>
<keyword evidence="7" id="KW-0418">Kinase</keyword>
<keyword evidence="6 12" id="KW-0812">Transmembrane</keyword>
<dbReference type="SUPFAM" id="SSF55874">
    <property type="entry name" value="ATPase domain of HSP90 chaperone/DNA topoisomerase II/histidine kinase"/>
    <property type="match status" value="1"/>
</dbReference>
<dbReference type="CDD" id="cd00082">
    <property type="entry name" value="HisKA"/>
    <property type="match status" value="1"/>
</dbReference>
<dbReference type="InterPro" id="IPR003594">
    <property type="entry name" value="HATPase_dom"/>
</dbReference>
<evidence type="ECO:0000256" key="2">
    <source>
        <dbReference type="ARBA" id="ARBA00004370"/>
    </source>
</evidence>
<dbReference type="PRINTS" id="PR00344">
    <property type="entry name" value="BCTRLSENSOR"/>
</dbReference>
<evidence type="ECO:0000256" key="12">
    <source>
        <dbReference type="SAM" id="Phobius"/>
    </source>
</evidence>
<feature type="transmembrane region" description="Helical" evidence="12">
    <location>
        <begin position="192"/>
        <end position="214"/>
    </location>
</feature>
<evidence type="ECO:0000256" key="3">
    <source>
        <dbReference type="ARBA" id="ARBA00012438"/>
    </source>
</evidence>
<evidence type="ECO:0000259" key="14">
    <source>
        <dbReference type="PROSITE" id="PS50885"/>
    </source>
</evidence>
<dbReference type="PROSITE" id="PS50885">
    <property type="entry name" value="HAMP"/>
    <property type="match status" value="1"/>
</dbReference>
<keyword evidence="10 12" id="KW-0472">Membrane</keyword>
<keyword evidence="5" id="KW-0808">Transferase</keyword>
<evidence type="ECO:0000256" key="7">
    <source>
        <dbReference type="ARBA" id="ARBA00022777"/>
    </source>
</evidence>
<evidence type="ECO:0000259" key="13">
    <source>
        <dbReference type="PROSITE" id="PS50109"/>
    </source>
</evidence>
<keyword evidence="15" id="KW-0614">Plasmid</keyword>
<dbReference type="GO" id="GO:0005886">
    <property type="term" value="C:plasma membrane"/>
    <property type="evidence" value="ECO:0007669"/>
    <property type="project" value="TreeGrafter"/>
</dbReference>
<geneLocation type="plasmid" evidence="15 16">
    <name>unnamed1</name>
</geneLocation>
<dbReference type="Pfam" id="PF02518">
    <property type="entry name" value="HATPase_c"/>
    <property type="match status" value="1"/>
</dbReference>
<accession>A0A4Y5SVN0</accession>
<protein>
    <recommendedName>
        <fullName evidence="3">histidine kinase</fullName>
        <ecNumber evidence="3">2.7.13.3</ecNumber>
    </recommendedName>
</protein>
<dbReference type="SMART" id="SM00304">
    <property type="entry name" value="HAMP"/>
    <property type="match status" value="1"/>
</dbReference>
<reference evidence="16" key="1">
    <citation type="submission" date="2019-05" db="EMBL/GenBank/DDBJ databases">
        <title>Tamlana fucoidanivorans sp. nov., isolated from the surface of algae collected from Fujian province in China.</title>
        <authorList>
            <person name="Li J."/>
        </authorList>
    </citation>
    <scope>NUCLEOTIDE SEQUENCE [LARGE SCALE GENOMIC DNA]</scope>
    <source>
        <strain evidence="16">2251</strain>
        <plasmid evidence="16">unnamed1</plasmid>
    </source>
</reference>
<evidence type="ECO:0000256" key="10">
    <source>
        <dbReference type="ARBA" id="ARBA00023136"/>
    </source>
</evidence>
<evidence type="ECO:0000256" key="9">
    <source>
        <dbReference type="ARBA" id="ARBA00023012"/>
    </source>
</evidence>
<dbReference type="Pfam" id="PF00512">
    <property type="entry name" value="HisKA"/>
    <property type="match status" value="1"/>
</dbReference>
<dbReference type="InterPro" id="IPR003661">
    <property type="entry name" value="HisK_dim/P_dom"/>
</dbReference>
<dbReference type="Gene3D" id="3.30.565.10">
    <property type="entry name" value="Histidine kinase-like ATPase, C-terminal domain"/>
    <property type="match status" value="1"/>
</dbReference>
<dbReference type="SMART" id="SM00387">
    <property type="entry name" value="HATPase_c"/>
    <property type="match status" value="1"/>
</dbReference>
<dbReference type="PANTHER" id="PTHR45436">
    <property type="entry name" value="SENSOR HISTIDINE KINASE YKOH"/>
    <property type="match status" value="1"/>
</dbReference>
<evidence type="ECO:0000313" key="15">
    <source>
        <dbReference type="EMBL" id="QDA36846.1"/>
    </source>
</evidence>
<feature type="coiled-coil region" evidence="11">
    <location>
        <begin position="246"/>
        <end position="280"/>
    </location>
</feature>